<organism evidence="1 2">
    <name type="scientific">Biomphalaria pfeifferi</name>
    <name type="common">Bloodfluke planorb</name>
    <name type="synonym">Freshwater snail</name>
    <dbReference type="NCBI Taxonomy" id="112525"/>
    <lineage>
        <taxon>Eukaryota</taxon>
        <taxon>Metazoa</taxon>
        <taxon>Spiralia</taxon>
        <taxon>Lophotrochozoa</taxon>
        <taxon>Mollusca</taxon>
        <taxon>Gastropoda</taxon>
        <taxon>Heterobranchia</taxon>
        <taxon>Euthyneura</taxon>
        <taxon>Panpulmonata</taxon>
        <taxon>Hygrophila</taxon>
        <taxon>Lymnaeoidea</taxon>
        <taxon>Planorbidae</taxon>
        <taxon>Biomphalaria</taxon>
    </lineage>
</organism>
<evidence type="ECO:0000313" key="2">
    <source>
        <dbReference type="Proteomes" id="UP001233172"/>
    </source>
</evidence>
<name>A0AAD8BZQ4_BIOPF</name>
<proteinExistence type="predicted"/>
<accession>A0AAD8BZQ4</accession>
<comment type="caution">
    <text evidence="1">The sequence shown here is derived from an EMBL/GenBank/DDBJ whole genome shotgun (WGS) entry which is preliminary data.</text>
</comment>
<keyword evidence="2" id="KW-1185">Reference proteome</keyword>
<dbReference type="Proteomes" id="UP001233172">
    <property type="component" value="Unassembled WGS sequence"/>
</dbReference>
<protein>
    <submittedName>
        <fullName evidence="1">Uncharacterized protein</fullName>
    </submittedName>
</protein>
<reference evidence="1" key="1">
    <citation type="journal article" date="2023" name="PLoS Negl. Trop. Dis.">
        <title>A genome sequence for Biomphalaria pfeifferi, the major vector snail for the human-infecting parasite Schistosoma mansoni.</title>
        <authorList>
            <person name="Bu L."/>
            <person name="Lu L."/>
            <person name="Laidemitt M.R."/>
            <person name="Zhang S.M."/>
            <person name="Mutuku M."/>
            <person name="Mkoji G."/>
            <person name="Steinauer M."/>
            <person name="Loker E.S."/>
        </authorList>
    </citation>
    <scope>NUCLEOTIDE SEQUENCE</scope>
    <source>
        <strain evidence="1">KasaAsao</strain>
    </source>
</reference>
<evidence type="ECO:0000313" key="1">
    <source>
        <dbReference type="EMBL" id="KAK0063128.1"/>
    </source>
</evidence>
<sequence>ITALQTLAQTFDCSRTLNETRTNFTKALQETNRTFLCESPVQGLSSMAVNKCFGDVTFRLYFLEFNKQIIEKNCTNNLEDEVYPNESDNCKAASKKCLRSYVDRMTPIYMNSNQRMLFCQYLSDYIDCLQILKECTVNITQLRQIKTYEDRRMTSDVSCVIPKLSSTLTTDKCDQVLGQCLAPLEEDQSQMTCPKVRAALNCTVGATCATDVMLAIRQVDAVNRLNGSVCEVNDLFNVVCRTCLLTYAENVFSLNETDAILHCRLLDNFAKCLLSDCSMEQQKVIDKTSDEIKRLNVTQCNLISFNSAERKSVQEFAIIAFTVLVATVTKTIMSRVQ</sequence>
<reference evidence="1" key="2">
    <citation type="submission" date="2023-04" db="EMBL/GenBank/DDBJ databases">
        <authorList>
            <person name="Bu L."/>
            <person name="Lu L."/>
            <person name="Laidemitt M.R."/>
            <person name="Zhang S.M."/>
            <person name="Mutuku M."/>
            <person name="Mkoji G."/>
            <person name="Steinauer M."/>
            <person name="Loker E.S."/>
        </authorList>
    </citation>
    <scope>NUCLEOTIDE SEQUENCE</scope>
    <source>
        <strain evidence="1">KasaAsao</strain>
        <tissue evidence="1">Whole Snail</tissue>
    </source>
</reference>
<feature type="non-terminal residue" evidence="1">
    <location>
        <position position="1"/>
    </location>
</feature>
<dbReference type="AlphaFoldDB" id="A0AAD8BZQ4"/>
<gene>
    <name evidence="1" type="ORF">Bpfe_007324</name>
</gene>
<dbReference type="EMBL" id="JASAOG010000022">
    <property type="protein sequence ID" value="KAK0063128.1"/>
    <property type="molecule type" value="Genomic_DNA"/>
</dbReference>